<sequence>MNIFKKAVFAVAVASGVMVSSMAPAWALPSYETCLAMQEECYAGGDCTTFRRLCHVYGLS</sequence>
<dbReference type="EMBL" id="JBHRVV010000001">
    <property type="protein sequence ID" value="MFC3459968.1"/>
    <property type="molecule type" value="Genomic_DNA"/>
</dbReference>
<organism evidence="2 3">
    <name type="scientific">Massilia haematophila</name>
    <dbReference type="NCBI Taxonomy" id="457923"/>
    <lineage>
        <taxon>Bacteria</taxon>
        <taxon>Pseudomonadati</taxon>
        <taxon>Pseudomonadota</taxon>
        <taxon>Betaproteobacteria</taxon>
        <taxon>Burkholderiales</taxon>
        <taxon>Oxalobacteraceae</taxon>
        <taxon>Telluria group</taxon>
        <taxon>Massilia</taxon>
    </lineage>
</organism>
<proteinExistence type="predicted"/>
<evidence type="ECO:0000256" key="1">
    <source>
        <dbReference type="SAM" id="SignalP"/>
    </source>
</evidence>
<comment type="caution">
    <text evidence="2">The sequence shown here is derived from an EMBL/GenBank/DDBJ whole genome shotgun (WGS) entry which is preliminary data.</text>
</comment>
<dbReference type="Proteomes" id="UP001595665">
    <property type="component" value="Unassembled WGS sequence"/>
</dbReference>
<reference evidence="3" key="1">
    <citation type="journal article" date="2019" name="Int. J. Syst. Evol. Microbiol.">
        <title>The Global Catalogue of Microorganisms (GCM) 10K type strain sequencing project: providing services to taxonomists for standard genome sequencing and annotation.</title>
        <authorList>
            <consortium name="The Broad Institute Genomics Platform"/>
            <consortium name="The Broad Institute Genome Sequencing Center for Infectious Disease"/>
            <person name="Wu L."/>
            <person name="Ma J."/>
        </authorList>
    </citation>
    <scope>NUCLEOTIDE SEQUENCE [LARGE SCALE GENOMIC DNA]</scope>
    <source>
        <strain evidence="3">CCM 7480</strain>
    </source>
</reference>
<protein>
    <recommendedName>
        <fullName evidence="4">DUF3551 domain-containing protein</fullName>
    </recommendedName>
</protein>
<name>A0ABV7PL56_9BURK</name>
<accession>A0ABV7PL56</accession>
<feature type="chain" id="PRO_5046241188" description="DUF3551 domain-containing protein" evidence="1">
    <location>
        <begin position="28"/>
        <end position="60"/>
    </location>
</feature>
<dbReference type="RefSeq" id="WP_312550417.1">
    <property type="nucleotide sequence ID" value="NZ_JBHRVV010000001.1"/>
</dbReference>
<evidence type="ECO:0000313" key="3">
    <source>
        <dbReference type="Proteomes" id="UP001595665"/>
    </source>
</evidence>
<gene>
    <name evidence="2" type="ORF">ACFOPH_17160</name>
</gene>
<evidence type="ECO:0000313" key="2">
    <source>
        <dbReference type="EMBL" id="MFC3459968.1"/>
    </source>
</evidence>
<feature type="signal peptide" evidence="1">
    <location>
        <begin position="1"/>
        <end position="27"/>
    </location>
</feature>
<keyword evidence="1" id="KW-0732">Signal</keyword>
<evidence type="ECO:0008006" key="4">
    <source>
        <dbReference type="Google" id="ProtNLM"/>
    </source>
</evidence>
<keyword evidence="3" id="KW-1185">Reference proteome</keyword>